<dbReference type="Pfam" id="PF02580">
    <property type="entry name" value="Tyr_Deacylase"/>
    <property type="match status" value="1"/>
</dbReference>
<dbReference type="PANTHER" id="PTHR10472:SF5">
    <property type="entry name" value="D-AMINOACYL-TRNA DEACYLASE 1"/>
    <property type="match status" value="1"/>
</dbReference>
<evidence type="ECO:0000256" key="1">
    <source>
        <dbReference type="ARBA" id="ARBA00009673"/>
    </source>
</evidence>
<evidence type="ECO:0000313" key="2">
    <source>
        <dbReference type="EMBL" id="ACZ01480.1"/>
    </source>
</evidence>
<dbReference type="HOGENOM" id="CLU_076901_1_0_0"/>
<dbReference type="GO" id="GO:0051500">
    <property type="term" value="F:D-tyrosyl-tRNA(Tyr) deacylase activity"/>
    <property type="evidence" value="ECO:0007669"/>
    <property type="project" value="TreeGrafter"/>
</dbReference>
<evidence type="ECO:0000313" key="3">
    <source>
        <dbReference type="Proteomes" id="UP000002072"/>
    </source>
</evidence>
<dbReference type="eggNOG" id="COG1490">
    <property type="taxonomic scope" value="Bacteria"/>
</dbReference>
<dbReference type="NCBIfam" id="TIGR00256">
    <property type="entry name" value="D-aminoacyl-tRNA deacylase"/>
    <property type="match status" value="1"/>
</dbReference>
<organism evidence="2 3">
    <name type="scientific">Streptobacillus moniliformis (strain ATCC 14647 / DSM 12112 / NCTC 10651 / 9901)</name>
    <dbReference type="NCBI Taxonomy" id="519441"/>
    <lineage>
        <taxon>Bacteria</taxon>
        <taxon>Fusobacteriati</taxon>
        <taxon>Fusobacteriota</taxon>
        <taxon>Fusobacteriia</taxon>
        <taxon>Fusobacteriales</taxon>
        <taxon>Leptotrichiaceae</taxon>
        <taxon>Streptobacillus</taxon>
    </lineage>
</organism>
<accession>D1AYV4</accession>
<dbReference type="AlphaFoldDB" id="D1AYV4"/>
<reference evidence="2 3" key="1">
    <citation type="journal article" date="2009" name="Stand. Genomic Sci.">
        <title>Complete genome sequence of Streptobacillus moniliformis type strain (9901T).</title>
        <authorList>
            <person name="Nolan M."/>
            <person name="Gronow S."/>
            <person name="Lapidus A."/>
            <person name="Ivanova N."/>
            <person name="Copeland A."/>
            <person name="Lucas S."/>
            <person name="Del Rio T.G."/>
            <person name="Chen F."/>
            <person name="Tice H."/>
            <person name="Pitluck S."/>
            <person name="Cheng J.F."/>
            <person name="Sims D."/>
            <person name="Meincke L."/>
            <person name="Bruce D."/>
            <person name="Goodwin L."/>
            <person name="Brettin T."/>
            <person name="Han C."/>
            <person name="Detter J.C."/>
            <person name="Ovchinikova G."/>
            <person name="Pati A."/>
            <person name="Mavromatis K."/>
            <person name="Mikhailova N."/>
            <person name="Chen A."/>
            <person name="Palaniappan K."/>
            <person name="Land M."/>
            <person name="Hauser L."/>
            <person name="Chang Y.J."/>
            <person name="Jeffries C.D."/>
            <person name="Rohde M."/>
            <person name="Sproer C."/>
            <person name="Goker M."/>
            <person name="Bristow J."/>
            <person name="Eisen J.A."/>
            <person name="Markowitz V."/>
            <person name="Hugenholtz P."/>
            <person name="Kyrpides N.C."/>
            <person name="Klenk H.P."/>
            <person name="Chain P."/>
        </authorList>
    </citation>
    <scope>NUCLEOTIDE SEQUENCE [LARGE SCALE GENOMIC DNA]</scope>
    <source>
        <strain evidence="3">ATCC 14647 / DSM 12112 / NCTC 10651 / 9901</strain>
    </source>
</reference>
<dbReference type="Proteomes" id="UP000002072">
    <property type="component" value="Chromosome"/>
</dbReference>
<dbReference type="GO" id="GO:0005737">
    <property type="term" value="C:cytoplasm"/>
    <property type="evidence" value="ECO:0007669"/>
    <property type="project" value="InterPro"/>
</dbReference>
<dbReference type="SUPFAM" id="SSF69500">
    <property type="entry name" value="DTD-like"/>
    <property type="match status" value="1"/>
</dbReference>
<dbReference type="STRING" id="519441.Smon_1015"/>
<dbReference type="InterPro" id="IPR023509">
    <property type="entry name" value="DTD-like_sf"/>
</dbReference>
<name>D1AYV4_STRM9</name>
<dbReference type="Gene3D" id="3.50.80.10">
    <property type="entry name" value="D-tyrosyl-tRNA(Tyr) deacylase"/>
    <property type="match status" value="1"/>
</dbReference>
<proteinExistence type="inferred from homology"/>
<keyword evidence="3" id="KW-1185">Reference proteome</keyword>
<dbReference type="KEGG" id="smf:Smon_1015"/>
<sequence>MKMLIQRVNNAKVLFEDGTFNSIEKGLLVYLGVHNEDDLKDIQVCVRKLINLRIFEDEEGKINFSLIDKNYEVMIISNFSLYGNMKKGNRPSFTESATALKANDIYEIFLKELEKNNVKYKSGRFQTYMDVQSSNDGPMNFIFDTREEVN</sequence>
<gene>
    <name evidence="2" type="ordered locus">Smon_1015</name>
</gene>
<dbReference type="OrthoDB" id="9801395at2"/>
<dbReference type="EMBL" id="CP001779">
    <property type="protein sequence ID" value="ACZ01480.1"/>
    <property type="molecule type" value="Genomic_DNA"/>
</dbReference>
<comment type="similarity">
    <text evidence="1">Belongs to the DTD family.</text>
</comment>
<dbReference type="GeneID" id="29673930"/>
<dbReference type="RefSeq" id="WP_012859028.1">
    <property type="nucleotide sequence ID" value="NC_013515.1"/>
</dbReference>
<dbReference type="PANTHER" id="PTHR10472">
    <property type="entry name" value="D-TYROSYL-TRNA TYR DEACYLASE"/>
    <property type="match status" value="1"/>
</dbReference>
<dbReference type="InterPro" id="IPR003732">
    <property type="entry name" value="Daa-tRNA_deacyls_DTD"/>
</dbReference>
<protein>
    <submittedName>
        <fullName evidence="2">D-tyrosyl-tRNA(Tyr) deacylase</fullName>
    </submittedName>
</protein>
<dbReference type="FunFam" id="3.50.80.10:FF:000001">
    <property type="entry name" value="D-aminoacyl-tRNA deacylase"/>
    <property type="match status" value="1"/>
</dbReference>